<gene>
    <name evidence="1" type="ORF">DERYTH_LOCUS1443</name>
</gene>
<dbReference type="EMBL" id="CAJVPY010000403">
    <property type="protein sequence ID" value="CAG8470727.1"/>
    <property type="molecule type" value="Genomic_DNA"/>
</dbReference>
<evidence type="ECO:0000313" key="2">
    <source>
        <dbReference type="Proteomes" id="UP000789405"/>
    </source>
</evidence>
<sequence length="51" mass="5755">KQSILKIQPVLCCSINQSVHISGVSSNLRNINREKLKDLVSPITKDKTFIF</sequence>
<comment type="caution">
    <text evidence="1">The sequence shown here is derived from an EMBL/GenBank/DDBJ whole genome shotgun (WGS) entry which is preliminary data.</text>
</comment>
<protein>
    <submittedName>
        <fullName evidence="1">20115_t:CDS:1</fullName>
    </submittedName>
</protein>
<evidence type="ECO:0000313" key="1">
    <source>
        <dbReference type="EMBL" id="CAG8470727.1"/>
    </source>
</evidence>
<name>A0A9N8VYE8_9GLOM</name>
<reference evidence="1" key="1">
    <citation type="submission" date="2021-06" db="EMBL/GenBank/DDBJ databases">
        <authorList>
            <person name="Kallberg Y."/>
            <person name="Tangrot J."/>
            <person name="Rosling A."/>
        </authorList>
    </citation>
    <scope>NUCLEOTIDE SEQUENCE</scope>
    <source>
        <strain evidence="1">MA453B</strain>
    </source>
</reference>
<feature type="non-terminal residue" evidence="1">
    <location>
        <position position="1"/>
    </location>
</feature>
<keyword evidence="2" id="KW-1185">Reference proteome</keyword>
<dbReference type="AlphaFoldDB" id="A0A9N8VYE8"/>
<dbReference type="Proteomes" id="UP000789405">
    <property type="component" value="Unassembled WGS sequence"/>
</dbReference>
<proteinExistence type="predicted"/>
<organism evidence="1 2">
    <name type="scientific">Dentiscutata erythropus</name>
    <dbReference type="NCBI Taxonomy" id="1348616"/>
    <lineage>
        <taxon>Eukaryota</taxon>
        <taxon>Fungi</taxon>
        <taxon>Fungi incertae sedis</taxon>
        <taxon>Mucoromycota</taxon>
        <taxon>Glomeromycotina</taxon>
        <taxon>Glomeromycetes</taxon>
        <taxon>Diversisporales</taxon>
        <taxon>Gigasporaceae</taxon>
        <taxon>Dentiscutata</taxon>
    </lineage>
</organism>
<accession>A0A9N8VYE8</accession>